<keyword evidence="1" id="KW-0812">Transmembrane</keyword>
<accession>J3LG28</accession>
<dbReference type="Gramene" id="OB02G35950.1">
    <property type="protein sequence ID" value="OB02G35950.1"/>
    <property type="gene ID" value="OB02G35950"/>
</dbReference>
<protein>
    <submittedName>
        <fullName evidence="2">Uncharacterized protein</fullName>
    </submittedName>
</protein>
<evidence type="ECO:0000256" key="1">
    <source>
        <dbReference type="SAM" id="Phobius"/>
    </source>
</evidence>
<evidence type="ECO:0000313" key="2">
    <source>
        <dbReference type="EnsemblPlants" id="OB02G35950.1"/>
    </source>
</evidence>
<keyword evidence="1" id="KW-1133">Transmembrane helix</keyword>
<feature type="transmembrane region" description="Helical" evidence="1">
    <location>
        <begin position="33"/>
        <end position="54"/>
    </location>
</feature>
<proteinExistence type="predicted"/>
<keyword evidence="3" id="KW-1185">Reference proteome</keyword>
<name>J3LG28_ORYBR</name>
<dbReference type="HOGENOM" id="CLU_2124647_0_0_1"/>
<sequence>MIILLLSYFSVFLRTGCWDFTLLIFHLLFTHFRVFWRVTLWSFIFLMLAFLYALRVFRRMALCRFIILMFAILLRHHHFLCLCSSISCSGCNLAVGISYPCCPCKDISVTHDCRASSRDGLFCSC</sequence>
<dbReference type="EnsemblPlants" id="OB02G35950.1">
    <property type="protein sequence ID" value="OB02G35950.1"/>
    <property type="gene ID" value="OB02G35950"/>
</dbReference>
<reference evidence="2" key="1">
    <citation type="submission" date="2013-04" db="UniProtKB">
        <authorList>
            <consortium name="EnsemblPlants"/>
        </authorList>
    </citation>
    <scope>IDENTIFICATION</scope>
</reference>
<evidence type="ECO:0000313" key="3">
    <source>
        <dbReference type="Proteomes" id="UP000006038"/>
    </source>
</evidence>
<dbReference type="Proteomes" id="UP000006038">
    <property type="component" value="Unassembled WGS sequence"/>
</dbReference>
<dbReference type="AlphaFoldDB" id="J3LG28"/>
<organism evidence="2">
    <name type="scientific">Oryza brachyantha</name>
    <name type="common">malo sina</name>
    <dbReference type="NCBI Taxonomy" id="4533"/>
    <lineage>
        <taxon>Eukaryota</taxon>
        <taxon>Viridiplantae</taxon>
        <taxon>Streptophyta</taxon>
        <taxon>Embryophyta</taxon>
        <taxon>Tracheophyta</taxon>
        <taxon>Spermatophyta</taxon>
        <taxon>Magnoliopsida</taxon>
        <taxon>Liliopsida</taxon>
        <taxon>Poales</taxon>
        <taxon>Poaceae</taxon>
        <taxon>BOP clade</taxon>
        <taxon>Oryzoideae</taxon>
        <taxon>Oryzeae</taxon>
        <taxon>Oryzinae</taxon>
        <taxon>Oryza</taxon>
    </lineage>
</organism>
<keyword evidence="1" id="KW-0472">Membrane</keyword>